<keyword evidence="5 8" id="KW-0804">Transcription</keyword>
<feature type="compositionally biased region" description="Acidic residues" evidence="9">
    <location>
        <begin position="360"/>
        <end position="369"/>
    </location>
</feature>
<comment type="similarity">
    <text evidence="2 8">Belongs to the Mediator complex subunit 4 family.</text>
</comment>
<dbReference type="GO" id="GO:0003712">
    <property type="term" value="F:transcription coregulator activity"/>
    <property type="evidence" value="ECO:0007669"/>
    <property type="project" value="InterPro"/>
</dbReference>
<evidence type="ECO:0000256" key="9">
    <source>
        <dbReference type="SAM" id="MobiDB-lite"/>
    </source>
</evidence>
<evidence type="ECO:0000256" key="5">
    <source>
        <dbReference type="ARBA" id="ARBA00023163"/>
    </source>
</evidence>
<keyword evidence="4 8" id="KW-0805">Transcription regulation</keyword>
<evidence type="ECO:0000256" key="2">
    <source>
        <dbReference type="ARBA" id="ARBA00009626"/>
    </source>
</evidence>
<dbReference type="GO" id="GO:0070847">
    <property type="term" value="C:core mediator complex"/>
    <property type="evidence" value="ECO:0007669"/>
    <property type="project" value="TreeGrafter"/>
</dbReference>
<feature type="compositionally biased region" description="Acidic residues" evidence="9">
    <location>
        <begin position="98"/>
        <end position="123"/>
    </location>
</feature>
<evidence type="ECO:0000256" key="6">
    <source>
        <dbReference type="ARBA" id="ARBA00023242"/>
    </source>
</evidence>
<keyword evidence="11" id="KW-1185">Reference proteome</keyword>
<evidence type="ECO:0000256" key="7">
    <source>
        <dbReference type="ARBA" id="ARBA00031257"/>
    </source>
</evidence>
<evidence type="ECO:0000313" key="11">
    <source>
        <dbReference type="Proteomes" id="UP000248817"/>
    </source>
</evidence>
<feature type="region of interest" description="Disordered" evidence="9">
    <location>
        <begin position="94"/>
        <end position="142"/>
    </location>
</feature>
<feature type="compositionally biased region" description="Basic and acidic residues" evidence="9">
    <location>
        <begin position="311"/>
        <end position="320"/>
    </location>
</feature>
<comment type="subcellular location">
    <subcellularLocation>
        <location evidence="1 8">Nucleus</location>
    </subcellularLocation>
</comment>
<dbReference type="GO" id="GO:0016592">
    <property type="term" value="C:mediator complex"/>
    <property type="evidence" value="ECO:0007669"/>
    <property type="project" value="InterPro"/>
</dbReference>
<evidence type="ECO:0000256" key="8">
    <source>
        <dbReference type="RuleBase" id="RU364141"/>
    </source>
</evidence>
<dbReference type="InterPro" id="IPR019258">
    <property type="entry name" value="Mediator_Med4"/>
</dbReference>
<reference evidence="10 11" key="1">
    <citation type="submission" date="2018-02" db="EMBL/GenBank/DDBJ databases">
        <title>The genomes of Aspergillus section Nigri reveals drivers in fungal speciation.</title>
        <authorList>
            <consortium name="DOE Joint Genome Institute"/>
            <person name="Vesth T.C."/>
            <person name="Nybo J."/>
            <person name="Theobald S."/>
            <person name="Brandl J."/>
            <person name="Frisvad J.C."/>
            <person name="Nielsen K.F."/>
            <person name="Lyhne E.K."/>
            <person name="Kogle M.E."/>
            <person name="Kuo A."/>
            <person name="Riley R."/>
            <person name="Clum A."/>
            <person name="Nolan M."/>
            <person name="Lipzen A."/>
            <person name="Salamov A."/>
            <person name="Henrissat B."/>
            <person name="Wiebenga A."/>
            <person name="De vries R.P."/>
            <person name="Grigoriev I.V."/>
            <person name="Mortensen U.H."/>
            <person name="Andersen M.R."/>
            <person name="Baker S.E."/>
        </authorList>
    </citation>
    <scope>NUCLEOTIDE SEQUENCE [LARGE SCALE GENOMIC DNA]</scope>
    <source>
        <strain evidence="10 11">CBS 114.80</strain>
    </source>
</reference>
<evidence type="ECO:0000313" key="10">
    <source>
        <dbReference type="EMBL" id="PYI35556.1"/>
    </source>
</evidence>
<keyword evidence="6 8" id="KW-0539">Nucleus</keyword>
<accession>A0A2V5JGK4</accession>
<dbReference type="GO" id="GO:0006357">
    <property type="term" value="P:regulation of transcription by RNA polymerase II"/>
    <property type="evidence" value="ECO:0007669"/>
    <property type="project" value="InterPro"/>
</dbReference>
<feature type="compositionally biased region" description="Low complexity" evidence="9">
    <location>
        <begin position="321"/>
        <end position="359"/>
    </location>
</feature>
<feature type="region of interest" description="Disordered" evidence="9">
    <location>
        <begin position="311"/>
        <end position="369"/>
    </location>
</feature>
<comment type="subunit">
    <text evidence="8">Component of the Mediator complex.</text>
</comment>
<dbReference type="PANTHER" id="PTHR13208">
    <property type="entry name" value="MEDIATOR OF RNA POLYMERASE II TRANSCRIPTION SUBUNIT 4"/>
    <property type="match status" value="1"/>
</dbReference>
<evidence type="ECO:0000256" key="4">
    <source>
        <dbReference type="ARBA" id="ARBA00023015"/>
    </source>
</evidence>
<comment type="function">
    <text evidence="8">Component of the Mediator complex, a coactivator involved in the regulated transcription of nearly all RNA polymerase II-dependent genes. Mediator functions as a bridge to convey information from gene-specific regulatory proteins to the basal RNA polymerase II transcription machinery. Mediator is recruited to promoters by direct interactions with regulatory proteins and serves as a scaffold for the assembly of a functional preinitiation complex with RNA polymerase II and the general transcription factors.</text>
</comment>
<evidence type="ECO:0000256" key="1">
    <source>
        <dbReference type="ARBA" id="ARBA00004123"/>
    </source>
</evidence>
<sequence length="369" mass="37812">MNTQVHTTLSTLESALHTLLTTLTTSPTASGAPAAALSLLAADDALTSTIDELRGHQRNYARLLGLRAEAQALEAKVRGIVREVVEYEGVVRGVCGDSDSESDSDDEEDDTDLDSEGDGDGDTEMQGTEGSGAATKKKKRNPKLRGVKEVDYKLLLDFARRISKYNHQAAADAAAGVEERVAARRGSVKDAEMGGTGAGAGAGAGGANGAGDATAAATATATADAEPVAEVTKGATSWLDESAQLARQVYMLPYPMEDRIRMGLMGQIQLAAAEGRPGFQVEAEVERMIREAEGLGVAAPVAAAPGPEVAEQARHADEAARAAAAAGAGSSAAASAGTTTARPAAAAPLPAKPKATLDLDLYDPDEDDE</sequence>
<dbReference type="AlphaFoldDB" id="A0A2V5JGK4"/>
<name>A0A2V5JGK4_9EURO</name>
<proteinExistence type="inferred from homology"/>
<organism evidence="10 11">
    <name type="scientific">Aspergillus indologenus CBS 114.80</name>
    <dbReference type="NCBI Taxonomy" id="1450541"/>
    <lineage>
        <taxon>Eukaryota</taxon>
        <taxon>Fungi</taxon>
        <taxon>Dikarya</taxon>
        <taxon>Ascomycota</taxon>
        <taxon>Pezizomycotina</taxon>
        <taxon>Eurotiomycetes</taxon>
        <taxon>Eurotiomycetidae</taxon>
        <taxon>Eurotiales</taxon>
        <taxon>Aspergillaceae</taxon>
        <taxon>Aspergillus</taxon>
        <taxon>Aspergillus subgen. Circumdati</taxon>
    </lineage>
</organism>
<dbReference type="PANTHER" id="PTHR13208:SF2">
    <property type="entry name" value="MEDIATOR OF RNA POLYMERASE II TRANSCRIPTION SUBUNIT 4"/>
    <property type="match status" value="1"/>
</dbReference>
<dbReference type="EMBL" id="KZ825469">
    <property type="protein sequence ID" value="PYI35556.1"/>
    <property type="molecule type" value="Genomic_DNA"/>
</dbReference>
<protein>
    <recommendedName>
        <fullName evidence="3 8">Mediator of RNA polymerase II transcription subunit 4</fullName>
    </recommendedName>
    <alternativeName>
        <fullName evidence="7 8">Mediator complex subunit 4</fullName>
    </alternativeName>
</protein>
<evidence type="ECO:0000256" key="3">
    <source>
        <dbReference type="ARBA" id="ARBA00020629"/>
    </source>
</evidence>
<dbReference type="Pfam" id="PF10018">
    <property type="entry name" value="Med4"/>
    <property type="match status" value="1"/>
</dbReference>
<gene>
    <name evidence="8" type="primary">MED4</name>
    <name evidence="10" type="ORF">BP00DRAFT_492415</name>
</gene>
<keyword evidence="8" id="KW-0010">Activator</keyword>
<dbReference type="Proteomes" id="UP000248817">
    <property type="component" value="Unassembled WGS sequence"/>
</dbReference>